<dbReference type="RefSeq" id="WP_250918499.1">
    <property type="nucleotide sequence ID" value="NZ_JAMQAW010000007.1"/>
</dbReference>
<dbReference type="Gene3D" id="1.10.357.10">
    <property type="entry name" value="Tetracycline Repressor, domain 2"/>
    <property type="match status" value="1"/>
</dbReference>
<dbReference type="Proteomes" id="UP001431429">
    <property type="component" value="Unassembled WGS sequence"/>
</dbReference>
<evidence type="ECO:0000256" key="2">
    <source>
        <dbReference type="ARBA" id="ARBA00023015"/>
    </source>
</evidence>
<dbReference type="Pfam" id="PF00440">
    <property type="entry name" value="TetR_N"/>
    <property type="match status" value="1"/>
</dbReference>
<dbReference type="InterPro" id="IPR004111">
    <property type="entry name" value="Repressor_TetR_C"/>
</dbReference>
<evidence type="ECO:0000313" key="7">
    <source>
        <dbReference type="EMBL" id="MCM2388144.1"/>
    </source>
</evidence>
<dbReference type="PANTHER" id="PTHR30055">
    <property type="entry name" value="HTH-TYPE TRANSCRIPTIONAL REGULATOR RUTR"/>
    <property type="match status" value="1"/>
</dbReference>
<dbReference type="Gene3D" id="1.10.10.60">
    <property type="entry name" value="Homeodomain-like"/>
    <property type="match status" value="1"/>
</dbReference>
<keyword evidence="8" id="KW-1185">Reference proteome</keyword>
<dbReference type="InterPro" id="IPR050109">
    <property type="entry name" value="HTH-type_TetR-like_transc_reg"/>
</dbReference>
<keyword evidence="2" id="KW-0805">Transcription regulation</keyword>
<organism evidence="7 8">
    <name type="scientific">Streptomyces albipurpureus</name>
    <dbReference type="NCBI Taxonomy" id="2897419"/>
    <lineage>
        <taxon>Bacteria</taxon>
        <taxon>Bacillati</taxon>
        <taxon>Actinomycetota</taxon>
        <taxon>Actinomycetes</taxon>
        <taxon>Kitasatosporales</taxon>
        <taxon>Streptomycetaceae</taxon>
        <taxon>Streptomyces</taxon>
    </lineage>
</organism>
<keyword evidence="4" id="KW-0804">Transcription</keyword>
<sequence>MREHGTDGRAKSRRKGLNGERVVAAAIELADEKGLAGVTMRALAGRLGVEAMSLYNHVRSREDLLDRMVDNVFGRIDPPPSATDWRTAMRHRARSVRTVLLDHPWALSLLNSRSRPGPATLRHLDAVLGTLRGGGFSVAMTVRAISAIDSYIHGFILQELSLPFTDQQELDDVTDGIMREMPTDAHPHLAEVITLQMRGPGYDKTEEFEFGLSLVLNGLHPDEA</sequence>
<evidence type="ECO:0000256" key="4">
    <source>
        <dbReference type="ARBA" id="ARBA00023163"/>
    </source>
</evidence>
<protein>
    <submittedName>
        <fullName evidence="7">TetR/AcrR family transcriptional regulator</fullName>
    </submittedName>
</protein>
<keyword evidence="1" id="KW-0678">Repressor</keyword>
<dbReference type="SUPFAM" id="SSF48498">
    <property type="entry name" value="Tetracyclin repressor-like, C-terminal domain"/>
    <property type="match status" value="1"/>
</dbReference>
<gene>
    <name evidence="7" type="ORF">NBG84_07425</name>
</gene>
<keyword evidence="3 5" id="KW-0238">DNA-binding</keyword>
<evidence type="ECO:0000313" key="8">
    <source>
        <dbReference type="Proteomes" id="UP001431429"/>
    </source>
</evidence>
<dbReference type="InterPro" id="IPR036271">
    <property type="entry name" value="Tet_transcr_reg_TetR-rel_C_sf"/>
</dbReference>
<comment type="caution">
    <text evidence="7">The sequence shown here is derived from an EMBL/GenBank/DDBJ whole genome shotgun (WGS) entry which is preliminary data.</text>
</comment>
<dbReference type="PANTHER" id="PTHR30055:SF151">
    <property type="entry name" value="TRANSCRIPTIONAL REGULATORY PROTEIN"/>
    <property type="match status" value="1"/>
</dbReference>
<evidence type="ECO:0000256" key="1">
    <source>
        <dbReference type="ARBA" id="ARBA00022491"/>
    </source>
</evidence>
<dbReference type="Pfam" id="PF02909">
    <property type="entry name" value="TetR_C_1"/>
    <property type="match status" value="1"/>
</dbReference>
<evidence type="ECO:0000259" key="6">
    <source>
        <dbReference type="PROSITE" id="PS50977"/>
    </source>
</evidence>
<dbReference type="InterPro" id="IPR003012">
    <property type="entry name" value="Tet_transcr_reg_TetR"/>
</dbReference>
<dbReference type="InterPro" id="IPR009057">
    <property type="entry name" value="Homeodomain-like_sf"/>
</dbReference>
<dbReference type="PRINTS" id="PR00455">
    <property type="entry name" value="HTHTETR"/>
</dbReference>
<dbReference type="PRINTS" id="PR00400">
    <property type="entry name" value="TETREPRESSOR"/>
</dbReference>
<reference evidence="7" key="1">
    <citation type="submission" date="2022-06" db="EMBL/GenBank/DDBJ databases">
        <title>Genome public.</title>
        <authorList>
            <person name="Sun Q."/>
        </authorList>
    </citation>
    <scope>NUCLEOTIDE SEQUENCE</scope>
    <source>
        <strain evidence="7">CWNU-1</strain>
    </source>
</reference>
<proteinExistence type="predicted"/>
<dbReference type="PROSITE" id="PS50977">
    <property type="entry name" value="HTH_TETR_2"/>
    <property type="match status" value="1"/>
</dbReference>
<accession>A0ABT0UHL5</accession>
<dbReference type="EMBL" id="JAMQAW010000007">
    <property type="protein sequence ID" value="MCM2388144.1"/>
    <property type="molecule type" value="Genomic_DNA"/>
</dbReference>
<dbReference type="InterPro" id="IPR001647">
    <property type="entry name" value="HTH_TetR"/>
</dbReference>
<name>A0ABT0UHL5_9ACTN</name>
<feature type="domain" description="HTH tetR-type" evidence="6">
    <location>
        <begin position="16"/>
        <end position="76"/>
    </location>
</feature>
<evidence type="ECO:0000256" key="5">
    <source>
        <dbReference type="PROSITE-ProRule" id="PRU00335"/>
    </source>
</evidence>
<evidence type="ECO:0000256" key="3">
    <source>
        <dbReference type="ARBA" id="ARBA00023125"/>
    </source>
</evidence>
<feature type="DNA-binding region" description="H-T-H motif" evidence="5">
    <location>
        <begin position="39"/>
        <end position="58"/>
    </location>
</feature>
<dbReference type="SUPFAM" id="SSF46689">
    <property type="entry name" value="Homeodomain-like"/>
    <property type="match status" value="1"/>
</dbReference>